<sequence length="154" mass="16970">MKKLMFLFICLSIGFVVNAQDKKVNPNYDAALAKQYGADDYGMKMYVLVILKTGTNTTATKAETDSLFAGHMANIGKLVKLNKLVVAGPLGKNDKTYRGIFILNTKSIDEAKELLGTDPAYKAKLLDAEIINWYGSAALAEYLKADDKIGKYKF</sequence>
<accession>A0A4U1CSP4</accession>
<dbReference type="Pfam" id="PF03795">
    <property type="entry name" value="YCII"/>
    <property type="match status" value="1"/>
</dbReference>
<dbReference type="Proteomes" id="UP000309488">
    <property type="component" value="Unassembled WGS sequence"/>
</dbReference>
<feature type="domain" description="YCII-related" evidence="3">
    <location>
        <begin position="47"/>
        <end position="133"/>
    </location>
</feature>
<protein>
    <recommendedName>
        <fullName evidence="3">YCII-related domain-containing protein</fullName>
    </recommendedName>
</protein>
<evidence type="ECO:0000259" key="3">
    <source>
        <dbReference type="Pfam" id="PF03795"/>
    </source>
</evidence>
<dbReference type="OrthoDB" id="8481699at2"/>
<dbReference type="EMBL" id="SWBR01000002">
    <property type="protein sequence ID" value="TKC10804.1"/>
    <property type="molecule type" value="Genomic_DNA"/>
</dbReference>
<dbReference type="InterPro" id="IPR011008">
    <property type="entry name" value="Dimeric_a/b-barrel"/>
</dbReference>
<keyword evidence="2" id="KW-0732">Signal</keyword>
<comment type="caution">
    <text evidence="4">The sequence shown here is derived from an EMBL/GenBank/DDBJ whole genome shotgun (WGS) entry which is preliminary data.</text>
</comment>
<dbReference type="InterPro" id="IPR005545">
    <property type="entry name" value="YCII"/>
</dbReference>
<name>A0A4U1CSP4_9SPHI</name>
<organism evidence="4 5">
    <name type="scientific">Pedobacter polaris</name>
    <dbReference type="NCBI Taxonomy" id="2571273"/>
    <lineage>
        <taxon>Bacteria</taxon>
        <taxon>Pseudomonadati</taxon>
        <taxon>Bacteroidota</taxon>
        <taxon>Sphingobacteriia</taxon>
        <taxon>Sphingobacteriales</taxon>
        <taxon>Sphingobacteriaceae</taxon>
        <taxon>Pedobacter</taxon>
    </lineage>
</organism>
<dbReference type="SUPFAM" id="SSF54909">
    <property type="entry name" value="Dimeric alpha+beta barrel"/>
    <property type="match status" value="1"/>
</dbReference>
<evidence type="ECO:0000256" key="1">
    <source>
        <dbReference type="ARBA" id="ARBA00007689"/>
    </source>
</evidence>
<dbReference type="RefSeq" id="WP_136840995.1">
    <property type="nucleotide sequence ID" value="NZ_SWBR01000002.1"/>
</dbReference>
<keyword evidence="5" id="KW-1185">Reference proteome</keyword>
<reference evidence="4 5" key="1">
    <citation type="submission" date="2019-04" db="EMBL/GenBank/DDBJ databases">
        <title>Pedobacter sp. RP-3-22 sp. nov., isolated from Arctic soil.</title>
        <authorList>
            <person name="Dahal R.H."/>
            <person name="Kim D.-U."/>
        </authorList>
    </citation>
    <scope>NUCLEOTIDE SEQUENCE [LARGE SCALE GENOMIC DNA]</scope>
    <source>
        <strain evidence="4 5">RP-3-22</strain>
    </source>
</reference>
<dbReference type="AlphaFoldDB" id="A0A4U1CSP4"/>
<gene>
    <name evidence="4" type="ORF">FA048_11580</name>
</gene>
<evidence type="ECO:0000313" key="4">
    <source>
        <dbReference type="EMBL" id="TKC10804.1"/>
    </source>
</evidence>
<feature type="signal peptide" evidence="2">
    <location>
        <begin position="1"/>
        <end position="19"/>
    </location>
</feature>
<feature type="chain" id="PRO_5020797626" description="YCII-related domain-containing protein" evidence="2">
    <location>
        <begin position="20"/>
        <end position="154"/>
    </location>
</feature>
<evidence type="ECO:0000313" key="5">
    <source>
        <dbReference type="Proteomes" id="UP000309488"/>
    </source>
</evidence>
<evidence type="ECO:0000256" key="2">
    <source>
        <dbReference type="SAM" id="SignalP"/>
    </source>
</evidence>
<comment type="similarity">
    <text evidence="1">Belongs to the YciI family.</text>
</comment>
<dbReference type="Gene3D" id="3.30.70.1060">
    <property type="entry name" value="Dimeric alpha+beta barrel"/>
    <property type="match status" value="1"/>
</dbReference>
<proteinExistence type="inferred from homology"/>